<keyword evidence="3" id="KW-1185">Reference proteome</keyword>
<feature type="transmembrane region" description="Helical" evidence="1">
    <location>
        <begin position="430"/>
        <end position="448"/>
    </location>
</feature>
<dbReference type="EMBL" id="JBHLTR010000113">
    <property type="protein sequence ID" value="MFC0562149.1"/>
    <property type="molecule type" value="Genomic_DNA"/>
</dbReference>
<comment type="caution">
    <text evidence="2">The sequence shown here is derived from an EMBL/GenBank/DDBJ whole genome shotgun (WGS) entry which is preliminary data.</text>
</comment>
<proteinExistence type="predicted"/>
<dbReference type="RefSeq" id="WP_273846923.1">
    <property type="nucleotide sequence ID" value="NZ_JAQQWT010000020.1"/>
</dbReference>
<feature type="transmembrane region" description="Helical" evidence="1">
    <location>
        <begin position="637"/>
        <end position="653"/>
    </location>
</feature>
<organism evidence="2 3">
    <name type="scientific">Halalkalibacter alkalisediminis</name>
    <dbReference type="NCBI Taxonomy" id="935616"/>
    <lineage>
        <taxon>Bacteria</taxon>
        <taxon>Bacillati</taxon>
        <taxon>Bacillota</taxon>
        <taxon>Bacilli</taxon>
        <taxon>Bacillales</taxon>
        <taxon>Bacillaceae</taxon>
        <taxon>Halalkalibacter</taxon>
    </lineage>
</organism>
<feature type="transmembrane region" description="Helical" evidence="1">
    <location>
        <begin position="574"/>
        <end position="593"/>
    </location>
</feature>
<evidence type="ECO:0000313" key="3">
    <source>
        <dbReference type="Proteomes" id="UP001589833"/>
    </source>
</evidence>
<evidence type="ECO:0008006" key="4">
    <source>
        <dbReference type="Google" id="ProtNLM"/>
    </source>
</evidence>
<accession>A0ABV6NN84</accession>
<name>A0ABV6NN84_9BACI</name>
<evidence type="ECO:0000256" key="1">
    <source>
        <dbReference type="SAM" id="Phobius"/>
    </source>
</evidence>
<feature type="transmembrane region" description="Helical" evidence="1">
    <location>
        <begin position="493"/>
        <end position="513"/>
    </location>
</feature>
<feature type="transmembrane region" description="Helical" evidence="1">
    <location>
        <begin position="406"/>
        <end position="424"/>
    </location>
</feature>
<feature type="transmembrane region" description="Helical" evidence="1">
    <location>
        <begin position="525"/>
        <end position="544"/>
    </location>
</feature>
<protein>
    <recommendedName>
        <fullName evidence="4">Phosphoglyceromutase</fullName>
    </recommendedName>
</protein>
<keyword evidence="1" id="KW-1133">Transmembrane helix</keyword>
<keyword evidence="1" id="KW-0472">Membrane</keyword>
<keyword evidence="1" id="KW-0812">Transmembrane</keyword>
<feature type="transmembrane region" description="Helical" evidence="1">
    <location>
        <begin position="455"/>
        <end position="473"/>
    </location>
</feature>
<evidence type="ECO:0000313" key="2">
    <source>
        <dbReference type="EMBL" id="MFC0562149.1"/>
    </source>
</evidence>
<feature type="transmembrane region" description="Helical" evidence="1">
    <location>
        <begin position="372"/>
        <end position="394"/>
    </location>
</feature>
<sequence>MWRKVLLVVFISFLVIPIVESQAEQVDESKKILALIVPGLSFNEAEWLIYHGDSSIWKNASFGAMNVRSDGPYSYLNHMVTIGAGAKAVGVQGWNSFELDEEINGFEASEWMYQLTGFKPMTGLVHPDYHRLEDKNKETTHKGSVGLFGEILKQHDIARAVYGHSDTLEEKVRYGSLLAIDQSGYVSGQLKEAVQHKTGAPYGIEMNEDFLINKLSTNVEKGNQFFVIEWGDLYRLYDQQNYMEVHHFEREEKRQLKRISSFVTRARNEVDQVWLLAPMMNKQAYDERKQLAPVFYWGENAGGFLTSNTTKQDYLVSSLDLIPTFLAAYDIQEKGFSGNAIKQSNIGMVDKTPVITRVNEIVLIYKSRASVLSIYISCLVIALIVAAIFGFLGANKRQTWRYITRLILLCALWSPFWFLALAGVVDKLGIAGFVLTLITGSFLCGYIVERTARNPIFWIGSFTFLLMTIDVFMGSPLMQRSYLGYDPIIGARYYGIGNEFAGVYLISAMMLLHPILTHSNRVLRIAYITIMLLFLTIVLGKNTLGTNAGATLSAGLAFAFLCYRSVFQTWSWRLLVLLFGGALSSLFILLYMLQLTGEQTHIGLAFERLLNGDLLYIKDTIQRKLAMNWKIFKHSNWTQLFVTSYLLGAVILYRKRLQLNELGKQLFLQTGVISSFALLLLNDSGVVAAATSMFCVVSAHYYWLSVSKEENEFVIGKTINPGQAVED</sequence>
<dbReference type="Proteomes" id="UP001589833">
    <property type="component" value="Unassembled WGS sequence"/>
</dbReference>
<reference evidence="2 3" key="1">
    <citation type="submission" date="2024-09" db="EMBL/GenBank/DDBJ databases">
        <authorList>
            <person name="Sun Q."/>
            <person name="Mori K."/>
        </authorList>
    </citation>
    <scope>NUCLEOTIDE SEQUENCE [LARGE SCALE GENOMIC DNA]</scope>
    <source>
        <strain evidence="2 3">NCAIM B.02301</strain>
    </source>
</reference>
<feature type="transmembrane region" description="Helical" evidence="1">
    <location>
        <begin position="550"/>
        <end position="567"/>
    </location>
</feature>
<gene>
    <name evidence="2" type="ORF">ACFFH4_25200</name>
</gene>